<dbReference type="RefSeq" id="WP_170194686.1">
    <property type="nucleotide sequence ID" value="NZ_JABBNB010000012.1"/>
</dbReference>
<dbReference type="Proteomes" id="UP000550729">
    <property type="component" value="Unassembled WGS sequence"/>
</dbReference>
<dbReference type="Pfam" id="PF00892">
    <property type="entry name" value="EamA"/>
    <property type="match status" value="2"/>
</dbReference>
<feature type="domain" description="EamA" evidence="7">
    <location>
        <begin position="163"/>
        <end position="304"/>
    </location>
</feature>
<evidence type="ECO:0000256" key="4">
    <source>
        <dbReference type="ARBA" id="ARBA00022989"/>
    </source>
</evidence>
<sequence length="330" mass="33491">MTSLTNDTIGRMRAGLIFAMISASSFGLSGPIARSLLDAGWSAGAAVTVRIAISALILAPMCLVGMRGRMHELLRPTTLGVIAAYGALAVALPQLCYFYAVGSLQVGVALLIEYLAPVVVVGWMWLRHGQRPTWRTCVGTIVAAAGLALVLQIFGGVRLDAVGVAWALGATVGAASYFIMSGSMKISIPAVTLAGGGLAAGAIGLALLGAVGVLPMTASTEAVTLAGGQVPWWAAVLSLGVITAAVSYVTGIAAARRLGSRLASFVALSEVIAAIVFAWLLLGEIPTVVQLLGGALILAGVIVVKLGEPAVADEVVADPLPMAPEATVRQ</sequence>
<dbReference type="PANTHER" id="PTHR32322">
    <property type="entry name" value="INNER MEMBRANE TRANSPORTER"/>
    <property type="match status" value="1"/>
</dbReference>
<dbReference type="PANTHER" id="PTHR32322:SF2">
    <property type="entry name" value="EAMA DOMAIN-CONTAINING PROTEIN"/>
    <property type="match status" value="1"/>
</dbReference>
<feature type="transmembrane region" description="Helical" evidence="6">
    <location>
        <begin position="262"/>
        <end position="282"/>
    </location>
</feature>
<dbReference type="SUPFAM" id="SSF103481">
    <property type="entry name" value="Multidrug resistance efflux transporter EmrE"/>
    <property type="match status" value="2"/>
</dbReference>
<evidence type="ECO:0000313" key="9">
    <source>
        <dbReference type="Proteomes" id="UP000550729"/>
    </source>
</evidence>
<dbReference type="EMBL" id="JABBNB010000012">
    <property type="protein sequence ID" value="NMO02179.1"/>
    <property type="molecule type" value="Genomic_DNA"/>
</dbReference>
<feature type="transmembrane region" description="Helical" evidence="6">
    <location>
        <begin position="12"/>
        <end position="33"/>
    </location>
</feature>
<feature type="domain" description="EamA" evidence="7">
    <location>
        <begin position="14"/>
        <end position="151"/>
    </location>
</feature>
<evidence type="ECO:0000259" key="7">
    <source>
        <dbReference type="Pfam" id="PF00892"/>
    </source>
</evidence>
<keyword evidence="5 6" id="KW-0472">Membrane</keyword>
<accession>A0A848KV89</accession>
<dbReference type="InterPro" id="IPR050638">
    <property type="entry name" value="AA-Vitamin_Transporters"/>
</dbReference>
<evidence type="ECO:0000256" key="2">
    <source>
        <dbReference type="ARBA" id="ARBA00007362"/>
    </source>
</evidence>
<keyword evidence="9" id="KW-1185">Reference proteome</keyword>
<comment type="similarity">
    <text evidence="2">Belongs to the EamA transporter family.</text>
</comment>
<comment type="subcellular location">
    <subcellularLocation>
        <location evidence="1">Membrane</location>
        <topology evidence="1">Multi-pass membrane protein</topology>
    </subcellularLocation>
</comment>
<dbReference type="AlphaFoldDB" id="A0A848KV89"/>
<dbReference type="InterPro" id="IPR037185">
    <property type="entry name" value="EmrE-like"/>
</dbReference>
<evidence type="ECO:0000313" key="8">
    <source>
        <dbReference type="EMBL" id="NMO02179.1"/>
    </source>
</evidence>
<evidence type="ECO:0000256" key="1">
    <source>
        <dbReference type="ARBA" id="ARBA00004141"/>
    </source>
</evidence>
<feature type="transmembrane region" description="Helical" evidence="6">
    <location>
        <begin position="288"/>
        <end position="306"/>
    </location>
</feature>
<name>A0A848KV89_9ACTN</name>
<keyword evidence="4 6" id="KW-1133">Transmembrane helix</keyword>
<feature type="transmembrane region" description="Helical" evidence="6">
    <location>
        <begin position="39"/>
        <end position="66"/>
    </location>
</feature>
<dbReference type="InterPro" id="IPR000620">
    <property type="entry name" value="EamA_dom"/>
</dbReference>
<comment type="caution">
    <text evidence="8">The sequence shown here is derived from an EMBL/GenBank/DDBJ whole genome shotgun (WGS) entry which is preliminary data.</text>
</comment>
<feature type="transmembrane region" description="Helical" evidence="6">
    <location>
        <begin position="191"/>
        <end position="212"/>
    </location>
</feature>
<feature type="transmembrane region" description="Helical" evidence="6">
    <location>
        <begin position="232"/>
        <end position="255"/>
    </location>
</feature>
<feature type="transmembrane region" description="Helical" evidence="6">
    <location>
        <begin position="106"/>
        <end position="126"/>
    </location>
</feature>
<evidence type="ECO:0000256" key="5">
    <source>
        <dbReference type="ARBA" id="ARBA00023136"/>
    </source>
</evidence>
<organism evidence="8 9">
    <name type="scientific">Gordonia asplenii</name>
    <dbReference type="NCBI Taxonomy" id="2725283"/>
    <lineage>
        <taxon>Bacteria</taxon>
        <taxon>Bacillati</taxon>
        <taxon>Actinomycetota</taxon>
        <taxon>Actinomycetes</taxon>
        <taxon>Mycobacteriales</taxon>
        <taxon>Gordoniaceae</taxon>
        <taxon>Gordonia</taxon>
    </lineage>
</organism>
<reference evidence="8 9" key="1">
    <citation type="submission" date="2020-04" db="EMBL/GenBank/DDBJ databases">
        <title>Gordonia sp. nov. TBRC 11910.</title>
        <authorList>
            <person name="Suriyachadkun C."/>
        </authorList>
    </citation>
    <scope>NUCLEOTIDE SEQUENCE [LARGE SCALE GENOMIC DNA]</scope>
    <source>
        <strain evidence="8 9">TBRC 11910</strain>
    </source>
</reference>
<feature type="transmembrane region" description="Helical" evidence="6">
    <location>
        <begin position="161"/>
        <end position="179"/>
    </location>
</feature>
<keyword evidence="3 6" id="KW-0812">Transmembrane</keyword>
<protein>
    <submittedName>
        <fullName evidence="8">EamA family transporter</fullName>
    </submittedName>
</protein>
<evidence type="ECO:0000256" key="6">
    <source>
        <dbReference type="SAM" id="Phobius"/>
    </source>
</evidence>
<proteinExistence type="inferred from homology"/>
<feature type="transmembrane region" description="Helical" evidence="6">
    <location>
        <begin position="78"/>
        <end position="100"/>
    </location>
</feature>
<evidence type="ECO:0000256" key="3">
    <source>
        <dbReference type="ARBA" id="ARBA00022692"/>
    </source>
</evidence>
<feature type="transmembrane region" description="Helical" evidence="6">
    <location>
        <begin position="138"/>
        <end position="155"/>
    </location>
</feature>
<dbReference type="GO" id="GO:0016020">
    <property type="term" value="C:membrane"/>
    <property type="evidence" value="ECO:0007669"/>
    <property type="project" value="UniProtKB-SubCell"/>
</dbReference>
<gene>
    <name evidence="8" type="ORF">HH308_13255</name>
</gene>